<organism evidence="2 3">
    <name type="scientific">Peptoniphilus indolicus</name>
    <dbReference type="NCBI Taxonomy" id="33030"/>
    <lineage>
        <taxon>Bacteria</taxon>
        <taxon>Bacillati</taxon>
        <taxon>Bacillota</taxon>
        <taxon>Tissierellia</taxon>
        <taxon>Tissierellales</taxon>
        <taxon>Peptoniphilaceae</taxon>
        <taxon>Peptoniphilus</taxon>
    </lineage>
</organism>
<name>A0A379DBS4_9FIRM</name>
<evidence type="ECO:0000313" key="3">
    <source>
        <dbReference type="Proteomes" id="UP000254777"/>
    </source>
</evidence>
<dbReference type="AlphaFoldDB" id="A0A379DBS4"/>
<evidence type="ECO:0000256" key="1">
    <source>
        <dbReference type="SAM" id="Phobius"/>
    </source>
</evidence>
<proteinExistence type="predicted"/>
<keyword evidence="1" id="KW-0472">Membrane</keyword>
<keyword evidence="1" id="KW-0812">Transmembrane</keyword>
<keyword evidence="1" id="KW-1133">Transmembrane helix</keyword>
<feature type="transmembrane region" description="Helical" evidence="1">
    <location>
        <begin position="36"/>
        <end position="55"/>
    </location>
</feature>
<sequence>MKDNDIVKKYRIIAIIGIVLMGIASFMSCLATEKMYINIGTILLCISIVLSVIGFSRWQP</sequence>
<dbReference type="EMBL" id="UGTH01000001">
    <property type="protein sequence ID" value="SUB75458.1"/>
    <property type="molecule type" value="Genomic_DNA"/>
</dbReference>
<dbReference type="PROSITE" id="PS51257">
    <property type="entry name" value="PROKAR_LIPOPROTEIN"/>
    <property type="match status" value="1"/>
</dbReference>
<gene>
    <name evidence="2" type="ORF">NCTC11088_01254</name>
</gene>
<dbReference type="RefSeq" id="WP_004823173.1">
    <property type="nucleotide sequence ID" value="NZ_UGTH01000001.1"/>
</dbReference>
<evidence type="ECO:0000313" key="2">
    <source>
        <dbReference type="EMBL" id="SUB75458.1"/>
    </source>
</evidence>
<protein>
    <submittedName>
        <fullName evidence="2">Uncharacterized protein</fullName>
    </submittedName>
</protein>
<accession>A0A379DBS4</accession>
<reference evidence="2 3" key="1">
    <citation type="submission" date="2018-06" db="EMBL/GenBank/DDBJ databases">
        <authorList>
            <consortium name="Pathogen Informatics"/>
            <person name="Doyle S."/>
        </authorList>
    </citation>
    <scope>NUCLEOTIDE SEQUENCE [LARGE SCALE GENOMIC DNA]</scope>
    <source>
        <strain evidence="2 3">NCTC11088</strain>
    </source>
</reference>
<dbReference type="Proteomes" id="UP000254777">
    <property type="component" value="Unassembled WGS sequence"/>
</dbReference>
<feature type="transmembrane region" description="Helical" evidence="1">
    <location>
        <begin position="12"/>
        <end position="30"/>
    </location>
</feature>